<dbReference type="PRINTS" id="PR00633">
    <property type="entry name" value="RCCNDNSATION"/>
</dbReference>
<dbReference type="Proteomes" id="UP000030762">
    <property type="component" value="Unassembled WGS sequence"/>
</dbReference>
<dbReference type="PANTHER" id="PTHR22870:SF466">
    <property type="entry name" value="ANKYRIN REPEAT-CONTAINING PROTEIN"/>
    <property type="match status" value="1"/>
</dbReference>
<dbReference type="InterPro" id="IPR051210">
    <property type="entry name" value="Ub_ligase/GEF_domain"/>
</dbReference>
<evidence type="ECO:0000259" key="3">
    <source>
        <dbReference type="Pfam" id="PF25390"/>
    </source>
</evidence>
<dbReference type="SUPFAM" id="SSF50985">
    <property type="entry name" value="RCC1/BLIP-II"/>
    <property type="match status" value="1"/>
</dbReference>
<dbReference type="OrthoDB" id="10256179at2759"/>
<dbReference type="VEuPathDB" id="FungiDB:SDRG_01982"/>
<dbReference type="PANTHER" id="PTHR22870">
    <property type="entry name" value="REGULATOR OF CHROMOSOME CONDENSATION"/>
    <property type="match status" value="1"/>
</dbReference>
<sequence length="339" mass="34853">MVARLTCVGGFGTFRETASFTADDSDEIVAAAGGHSITLVACRDAGVVGYGTAFHGELGPNGLSLRLTTLSIVRVSCGGSFVVAASSDGACYAWGQGSTEPIKLPEITGAVDVAAGEGHALARTADNVVFSWGNNQYGQCGIGVCSPRVDVPTALAEHWKSVAAGAQHSAMIATNGDLYTFGWGQYHQLGLGSTADQPSPACVTSLQGVGDYVRGVFTGLRQVACGAWHTVALTTTGDMYTWGWGQHGQLGGSHLASHIFPTLLSLHDEDATFVSIACGTRHTAGLTDDGRVHLWGMHTPSHDLVAGKSADANTSHTIVAAPGCTAIAAGAYHTLLLTP</sequence>
<keyword evidence="5" id="KW-1185">Reference proteome</keyword>
<dbReference type="InterPro" id="IPR058923">
    <property type="entry name" value="RCC1-like_dom"/>
</dbReference>
<proteinExistence type="predicted"/>
<dbReference type="OMA" id="DMYTWGW"/>
<dbReference type="Gene3D" id="2.130.10.30">
    <property type="entry name" value="Regulator of chromosome condensation 1/beta-lactamase-inhibitor protein II"/>
    <property type="match status" value="3"/>
</dbReference>
<keyword evidence="1" id="KW-0677">Repeat</keyword>
<dbReference type="PROSITE" id="PS00626">
    <property type="entry name" value="RCC1_2"/>
    <property type="match status" value="3"/>
</dbReference>
<dbReference type="RefSeq" id="XP_008605761.1">
    <property type="nucleotide sequence ID" value="XM_008607539.1"/>
</dbReference>
<accession>T0SDB2</accession>
<dbReference type="eggNOG" id="KOG1426">
    <property type="taxonomic scope" value="Eukaryota"/>
</dbReference>
<name>T0SDB2_SAPDV</name>
<dbReference type="EMBL" id="JH767135">
    <property type="protein sequence ID" value="EQC40917.1"/>
    <property type="molecule type" value="Genomic_DNA"/>
</dbReference>
<feature type="repeat" description="RCC1" evidence="2">
    <location>
        <begin position="176"/>
        <end position="236"/>
    </location>
</feature>
<dbReference type="GeneID" id="19942709"/>
<dbReference type="Pfam" id="PF13540">
    <property type="entry name" value="RCC1_2"/>
    <property type="match status" value="1"/>
</dbReference>
<gene>
    <name evidence="4" type="ORF">SDRG_01982</name>
</gene>
<dbReference type="InterPro" id="IPR000408">
    <property type="entry name" value="Reg_chr_condens"/>
</dbReference>
<evidence type="ECO:0000256" key="2">
    <source>
        <dbReference type="PROSITE-ProRule" id="PRU00235"/>
    </source>
</evidence>
<feature type="repeat" description="RCC1" evidence="2">
    <location>
        <begin position="127"/>
        <end position="175"/>
    </location>
</feature>
<reference evidence="4 5" key="1">
    <citation type="submission" date="2012-04" db="EMBL/GenBank/DDBJ databases">
        <title>The Genome Sequence of Saprolegnia declina VS20.</title>
        <authorList>
            <consortium name="The Broad Institute Genome Sequencing Platform"/>
            <person name="Russ C."/>
            <person name="Nusbaum C."/>
            <person name="Tyler B."/>
            <person name="van West P."/>
            <person name="Dieguez-Uribeondo J."/>
            <person name="de Bruijn I."/>
            <person name="Tripathy S."/>
            <person name="Jiang R."/>
            <person name="Young S.K."/>
            <person name="Zeng Q."/>
            <person name="Gargeya S."/>
            <person name="Fitzgerald M."/>
            <person name="Haas B."/>
            <person name="Abouelleil A."/>
            <person name="Alvarado L."/>
            <person name="Arachchi H.M."/>
            <person name="Berlin A."/>
            <person name="Chapman S.B."/>
            <person name="Goldberg J."/>
            <person name="Griggs A."/>
            <person name="Gujja S."/>
            <person name="Hansen M."/>
            <person name="Howarth C."/>
            <person name="Imamovic A."/>
            <person name="Larimer J."/>
            <person name="McCowen C."/>
            <person name="Montmayeur A."/>
            <person name="Murphy C."/>
            <person name="Neiman D."/>
            <person name="Pearson M."/>
            <person name="Priest M."/>
            <person name="Roberts A."/>
            <person name="Saif S."/>
            <person name="Shea T."/>
            <person name="Sisk P."/>
            <person name="Sykes S."/>
            <person name="Wortman J."/>
            <person name="Nusbaum C."/>
            <person name="Birren B."/>
        </authorList>
    </citation>
    <scope>NUCLEOTIDE SEQUENCE [LARGE SCALE GENOMIC DNA]</scope>
    <source>
        <strain evidence="4 5">VS20</strain>
    </source>
</reference>
<dbReference type="Pfam" id="PF25390">
    <property type="entry name" value="WD40_RLD"/>
    <property type="match status" value="1"/>
</dbReference>
<protein>
    <recommendedName>
        <fullName evidence="3">RCC1-like domain-containing protein</fullName>
    </recommendedName>
</protein>
<evidence type="ECO:0000313" key="5">
    <source>
        <dbReference type="Proteomes" id="UP000030762"/>
    </source>
</evidence>
<evidence type="ECO:0000256" key="1">
    <source>
        <dbReference type="ARBA" id="ARBA00022737"/>
    </source>
</evidence>
<feature type="domain" description="RCC1-like" evidence="3">
    <location>
        <begin position="23"/>
        <end position="254"/>
    </location>
</feature>
<dbReference type="AlphaFoldDB" id="T0SDB2"/>
<organism evidence="4 5">
    <name type="scientific">Saprolegnia diclina (strain VS20)</name>
    <dbReference type="NCBI Taxonomy" id="1156394"/>
    <lineage>
        <taxon>Eukaryota</taxon>
        <taxon>Sar</taxon>
        <taxon>Stramenopiles</taxon>
        <taxon>Oomycota</taxon>
        <taxon>Saprolegniomycetes</taxon>
        <taxon>Saprolegniales</taxon>
        <taxon>Saprolegniaceae</taxon>
        <taxon>Saprolegnia</taxon>
    </lineage>
</organism>
<dbReference type="STRING" id="1156394.T0SDB2"/>
<feature type="repeat" description="RCC1" evidence="2">
    <location>
        <begin position="45"/>
        <end position="88"/>
    </location>
</feature>
<evidence type="ECO:0000313" key="4">
    <source>
        <dbReference type="EMBL" id="EQC40917.1"/>
    </source>
</evidence>
<feature type="repeat" description="RCC1" evidence="2">
    <location>
        <begin position="237"/>
        <end position="289"/>
    </location>
</feature>
<feature type="repeat" description="RCC1" evidence="2">
    <location>
        <begin position="89"/>
        <end position="126"/>
    </location>
</feature>
<dbReference type="PROSITE" id="PS50012">
    <property type="entry name" value="RCC1_3"/>
    <property type="match status" value="5"/>
</dbReference>
<dbReference type="InterPro" id="IPR009091">
    <property type="entry name" value="RCC1/BLIP-II"/>
</dbReference>
<dbReference type="InParanoid" id="T0SDB2"/>